<dbReference type="AlphaFoldDB" id="A0AAW4YL06"/>
<keyword evidence="4" id="KW-0472">Membrane</keyword>
<protein>
    <submittedName>
        <fullName evidence="9">RagB/SusD family nutrient uptake outer membrane protein</fullName>
    </submittedName>
</protein>
<keyword evidence="3 6" id="KW-0732">Signal</keyword>
<gene>
    <name evidence="9" type="ORF">LYY06_12595</name>
</gene>
<dbReference type="Gene3D" id="1.25.40.390">
    <property type="match status" value="1"/>
</dbReference>
<dbReference type="RefSeq" id="WP_233339618.1">
    <property type="nucleotide sequence ID" value="NZ_CATKVS010000004.1"/>
</dbReference>
<feature type="domain" description="RagB/SusD" evidence="7">
    <location>
        <begin position="272"/>
        <end position="514"/>
    </location>
</feature>
<evidence type="ECO:0000256" key="2">
    <source>
        <dbReference type="ARBA" id="ARBA00006275"/>
    </source>
</evidence>
<comment type="similarity">
    <text evidence="2">Belongs to the SusD family.</text>
</comment>
<feature type="signal peptide" evidence="6">
    <location>
        <begin position="1"/>
        <end position="21"/>
    </location>
</feature>
<evidence type="ECO:0000256" key="5">
    <source>
        <dbReference type="ARBA" id="ARBA00023237"/>
    </source>
</evidence>
<reference evidence="9" key="1">
    <citation type="submission" date="2021-12" db="EMBL/GenBank/DDBJ databases">
        <authorList>
            <person name="Lv X."/>
        </authorList>
    </citation>
    <scope>NUCLEOTIDE SEQUENCE</scope>
    <source>
        <strain evidence="9">HF2106</strain>
    </source>
</reference>
<evidence type="ECO:0000259" key="8">
    <source>
        <dbReference type="Pfam" id="PF14322"/>
    </source>
</evidence>
<comment type="subcellular location">
    <subcellularLocation>
        <location evidence="1">Cell outer membrane</location>
    </subcellularLocation>
</comment>
<proteinExistence type="inferred from homology"/>
<evidence type="ECO:0000256" key="1">
    <source>
        <dbReference type="ARBA" id="ARBA00004442"/>
    </source>
</evidence>
<dbReference type="Pfam" id="PF07980">
    <property type="entry name" value="SusD_RagB"/>
    <property type="match status" value="1"/>
</dbReference>
<dbReference type="Proteomes" id="UP001200307">
    <property type="component" value="Unassembled WGS sequence"/>
</dbReference>
<comment type="caution">
    <text evidence="9">The sequence shown here is derived from an EMBL/GenBank/DDBJ whole genome shotgun (WGS) entry which is preliminary data.</text>
</comment>
<evidence type="ECO:0000259" key="7">
    <source>
        <dbReference type="Pfam" id="PF07980"/>
    </source>
</evidence>
<evidence type="ECO:0000256" key="4">
    <source>
        <dbReference type="ARBA" id="ARBA00023136"/>
    </source>
</evidence>
<feature type="domain" description="SusD-like N-terminal" evidence="8">
    <location>
        <begin position="95"/>
        <end position="227"/>
    </location>
</feature>
<accession>A0AAW4YL06</accession>
<name>A0AAW4YL06_9BACT</name>
<evidence type="ECO:0000313" key="10">
    <source>
        <dbReference type="Proteomes" id="UP001200307"/>
    </source>
</evidence>
<evidence type="ECO:0000313" key="9">
    <source>
        <dbReference type="EMBL" id="MCE4123086.1"/>
    </source>
</evidence>
<dbReference type="CDD" id="cd08977">
    <property type="entry name" value="SusD"/>
    <property type="match status" value="1"/>
</dbReference>
<evidence type="ECO:0000256" key="3">
    <source>
        <dbReference type="ARBA" id="ARBA00022729"/>
    </source>
</evidence>
<organism evidence="9 10">
    <name type="scientific">Segatella copri</name>
    <dbReference type="NCBI Taxonomy" id="165179"/>
    <lineage>
        <taxon>Bacteria</taxon>
        <taxon>Pseudomonadati</taxon>
        <taxon>Bacteroidota</taxon>
        <taxon>Bacteroidia</taxon>
        <taxon>Bacteroidales</taxon>
        <taxon>Prevotellaceae</taxon>
        <taxon>Segatella</taxon>
    </lineage>
</organism>
<feature type="chain" id="PRO_5043879398" evidence="6">
    <location>
        <begin position="22"/>
        <end position="517"/>
    </location>
</feature>
<keyword evidence="5" id="KW-0998">Cell outer membrane</keyword>
<dbReference type="InterPro" id="IPR011990">
    <property type="entry name" value="TPR-like_helical_dom_sf"/>
</dbReference>
<dbReference type="EMBL" id="JAJTVO010000025">
    <property type="protein sequence ID" value="MCE4123086.1"/>
    <property type="molecule type" value="Genomic_DNA"/>
</dbReference>
<evidence type="ECO:0000256" key="6">
    <source>
        <dbReference type="SAM" id="SignalP"/>
    </source>
</evidence>
<dbReference type="Pfam" id="PF14322">
    <property type="entry name" value="SusD-like_3"/>
    <property type="match status" value="1"/>
</dbReference>
<dbReference type="SUPFAM" id="SSF48452">
    <property type="entry name" value="TPR-like"/>
    <property type="match status" value="1"/>
</dbReference>
<dbReference type="InterPro" id="IPR012944">
    <property type="entry name" value="SusD_RagB_dom"/>
</dbReference>
<dbReference type="InterPro" id="IPR033985">
    <property type="entry name" value="SusD-like_N"/>
</dbReference>
<dbReference type="PROSITE" id="PS51257">
    <property type="entry name" value="PROKAR_LIPOPROTEIN"/>
    <property type="match status" value="1"/>
</dbReference>
<sequence>MKPIKIILSMACASLMLSACTDLDERIFDKVPMDNYGKTESEIQTITAAVYASLRGLSDATTGIPSYPTCEFVFFLDEAASDEACIPARGDNWYDNGVYFEMQRHNWASNNKLLESYWKYCYNGITSCNSVLYQIEKSGQSGEALTRIGAEPRALRAYYYWLLLNTFGDVPIVTDFEQIELPAKSDRKQVYAFVESELKDVMPYLSATKSYGRFTQDVANTLLARLYINAETYTGEAKWQECLDACDKVKNYSLEANYKSNFTDATQPSSSEIIFAIPYDHKQGTVGNYLNSMSFNDQQWKAFAVKQYGGNWSANGICAQPGVYSSFDENDVRRESMLIGEQRSKADGSTIMTTNGNQLIYTEEVTSIDNRKDLKGSECQGARLFKYEVRDDEEWERDYDWVLMRYAEILLMKAECYVRLGTPDAGTELVNQVRRRAGLKDLSSINLDDLDKEWLHEFIFEGLRRTVNVRFGTYFKEWWEKPVSEYDATKASRVFPIPANVLTLNPALKQNPDYEGK</sequence>
<dbReference type="GO" id="GO:0009279">
    <property type="term" value="C:cell outer membrane"/>
    <property type="evidence" value="ECO:0007669"/>
    <property type="project" value="UniProtKB-SubCell"/>
</dbReference>